<dbReference type="Proteomes" id="UP000246073">
    <property type="component" value="Unassembled WGS sequence"/>
</dbReference>
<dbReference type="Pfam" id="PF10073">
    <property type="entry name" value="GapR_DNA-bd"/>
    <property type="match status" value="1"/>
</dbReference>
<evidence type="ECO:0000313" key="3">
    <source>
        <dbReference type="EMBL" id="SPL63605.1"/>
    </source>
</evidence>
<evidence type="ECO:0000256" key="1">
    <source>
        <dbReference type="SAM" id="MobiDB-lite"/>
    </source>
</evidence>
<dbReference type="InterPro" id="IPR046367">
    <property type="entry name" value="GapR-like_DNA-bd"/>
</dbReference>
<reference evidence="4" key="1">
    <citation type="submission" date="2017-12" db="EMBL/GenBank/DDBJ databases">
        <authorList>
            <person name="Diaz M."/>
        </authorList>
    </citation>
    <scope>NUCLEOTIDE SEQUENCE [LARGE SCALE GENOMIC DNA]</scope>
    <source>
        <strain evidence="4">FI11154</strain>
    </source>
</reference>
<evidence type="ECO:0000259" key="2">
    <source>
        <dbReference type="Pfam" id="PF10073"/>
    </source>
</evidence>
<organism evidence="3 4">
    <name type="scientific">Ochrobactrum soli</name>
    <dbReference type="NCBI Taxonomy" id="2448455"/>
    <lineage>
        <taxon>Bacteria</taxon>
        <taxon>Pseudomonadati</taxon>
        <taxon>Pseudomonadota</taxon>
        <taxon>Alphaproteobacteria</taxon>
        <taxon>Hyphomicrobiales</taxon>
        <taxon>Brucellaceae</taxon>
        <taxon>Brucella/Ochrobactrum group</taxon>
        <taxon>Ochrobactrum</taxon>
    </lineage>
</organism>
<dbReference type="AlphaFoldDB" id="A0A2P9HHL3"/>
<name>A0A2P9HHL3_9HYPH</name>
<feature type="region of interest" description="Disordered" evidence="1">
    <location>
        <begin position="1"/>
        <end position="25"/>
    </location>
</feature>
<protein>
    <recommendedName>
        <fullName evidence="2">GapR-like DNA-binding domain-containing protein</fullName>
    </recommendedName>
</protein>
<dbReference type="GO" id="GO:0003677">
    <property type="term" value="F:DNA binding"/>
    <property type="evidence" value="ECO:0007669"/>
    <property type="project" value="InterPro"/>
</dbReference>
<dbReference type="NCBIfam" id="NF010247">
    <property type="entry name" value="PRK13694.1"/>
    <property type="match status" value="1"/>
</dbReference>
<proteinExistence type="predicted"/>
<evidence type="ECO:0000313" key="4">
    <source>
        <dbReference type="Proteomes" id="UP000246073"/>
    </source>
</evidence>
<feature type="domain" description="GapR-like DNA-binding" evidence="2">
    <location>
        <begin position="53"/>
        <end position="122"/>
    </location>
</feature>
<dbReference type="EMBL" id="OOFM01000004">
    <property type="protein sequence ID" value="SPL63605.1"/>
    <property type="molecule type" value="Genomic_DNA"/>
</dbReference>
<sequence length="129" mass="14248">MPKKKGEYDPWNANPVTSAEEPAVDHDAETGEILDGTHAGDDITSSANTIAVAQLRAFIERIEHEEAEKETICDGIKEIYAEAKGSGFDPKTLRRIIKLRKMDDTTRHEAETMLQLYMDALGMDGGTIV</sequence>
<gene>
    <name evidence="3" type="ORF">OHAE_3537</name>
</gene>
<accession>A0A2P9HHL3</accession>